<feature type="domain" description="DSBA-like thioredoxin" evidence="1">
    <location>
        <begin position="16"/>
        <end position="147"/>
    </location>
</feature>
<dbReference type="PANTHER" id="PTHR13887:SF41">
    <property type="entry name" value="THIOREDOXIN SUPERFAMILY PROTEIN"/>
    <property type="match status" value="1"/>
</dbReference>
<keyword evidence="3" id="KW-1185">Reference proteome</keyword>
<dbReference type="Pfam" id="PF01323">
    <property type="entry name" value="DSBA"/>
    <property type="match status" value="1"/>
</dbReference>
<sequence length="155" mass="17309">MTLQEFMGDPHADVPAMLASLRTLAKERGLEFEPVDMICNTRWAHELRAWAGERYGLGTPFGKRVFAAYFVEGRNLGRTRVLLDLVRELGLPRKEAQEVLEARTFQHLVDQDLARASTLGIMAAPTFVAHGQRLVGAHPLEVLRDFVQGTVRGKG</sequence>
<protein>
    <recommendedName>
        <fullName evidence="1">DSBA-like thioredoxin domain-containing protein</fullName>
    </recommendedName>
</protein>
<dbReference type="STRING" id="1592317.DPF_0086"/>
<dbReference type="InterPro" id="IPR001853">
    <property type="entry name" value="DSBA-like_thioredoxin_dom"/>
</dbReference>
<organism evidence="2 3">
    <name type="scientific">Desulfoplanes formicivorans</name>
    <dbReference type="NCBI Taxonomy" id="1592317"/>
    <lineage>
        <taxon>Bacteria</taxon>
        <taxon>Pseudomonadati</taxon>
        <taxon>Thermodesulfobacteriota</taxon>
        <taxon>Desulfovibrionia</taxon>
        <taxon>Desulfovibrionales</taxon>
        <taxon>Desulfoplanaceae</taxon>
        <taxon>Desulfoplanes</taxon>
    </lineage>
</organism>
<dbReference type="Proteomes" id="UP000095200">
    <property type="component" value="Unassembled WGS sequence"/>
</dbReference>
<name>A0A194ADI6_9BACT</name>
<comment type="caution">
    <text evidence="2">The sequence shown here is derived from an EMBL/GenBank/DDBJ whole genome shotgun (WGS) entry which is preliminary data.</text>
</comment>
<dbReference type="InterPro" id="IPR036249">
    <property type="entry name" value="Thioredoxin-like_sf"/>
</dbReference>
<reference evidence="3" key="1">
    <citation type="submission" date="2016-06" db="EMBL/GenBank/DDBJ databases">
        <title>Draft genome sequence of Desulfoplanes formicivorans strain Pf12B.</title>
        <authorList>
            <person name="Watanabe M."/>
            <person name="Kojima H."/>
            <person name="Fukui M."/>
        </authorList>
    </citation>
    <scope>NUCLEOTIDE SEQUENCE [LARGE SCALE GENOMIC DNA]</scope>
    <source>
        <strain evidence="3">Pf12B</strain>
    </source>
</reference>
<dbReference type="GO" id="GO:0016491">
    <property type="term" value="F:oxidoreductase activity"/>
    <property type="evidence" value="ECO:0007669"/>
    <property type="project" value="InterPro"/>
</dbReference>
<evidence type="ECO:0000313" key="2">
    <source>
        <dbReference type="EMBL" id="GAU07408.1"/>
    </source>
</evidence>
<dbReference type="AlphaFoldDB" id="A0A194ADI6"/>
<gene>
    <name evidence="2" type="ORF">DPF_0086</name>
</gene>
<accession>A0A194ADI6</accession>
<proteinExistence type="predicted"/>
<dbReference type="PANTHER" id="PTHR13887">
    <property type="entry name" value="GLUTATHIONE S-TRANSFERASE KAPPA"/>
    <property type="match status" value="1"/>
</dbReference>
<dbReference type="Gene3D" id="3.40.30.10">
    <property type="entry name" value="Glutaredoxin"/>
    <property type="match status" value="1"/>
</dbReference>
<dbReference type="EMBL" id="BDFE01000004">
    <property type="protein sequence ID" value="GAU07408.1"/>
    <property type="molecule type" value="Genomic_DNA"/>
</dbReference>
<dbReference type="SUPFAM" id="SSF52833">
    <property type="entry name" value="Thioredoxin-like"/>
    <property type="match status" value="1"/>
</dbReference>
<evidence type="ECO:0000259" key="1">
    <source>
        <dbReference type="Pfam" id="PF01323"/>
    </source>
</evidence>
<evidence type="ECO:0000313" key="3">
    <source>
        <dbReference type="Proteomes" id="UP000095200"/>
    </source>
</evidence>